<dbReference type="InterPro" id="IPR017441">
    <property type="entry name" value="Protein_kinase_ATP_BS"/>
</dbReference>
<evidence type="ECO:0000256" key="8">
    <source>
        <dbReference type="SAM" id="MobiDB-lite"/>
    </source>
</evidence>
<keyword evidence="1 7" id="KW-0723">Serine/threonine-protein kinase</keyword>
<proteinExistence type="inferred from homology"/>
<evidence type="ECO:0000256" key="2">
    <source>
        <dbReference type="ARBA" id="ARBA00022679"/>
    </source>
</evidence>
<evidence type="ECO:0000259" key="9">
    <source>
        <dbReference type="PROSITE" id="PS50011"/>
    </source>
</evidence>
<gene>
    <name evidence="11" type="ORF">PSON_ATCC_30995.1.T0530151</name>
</gene>
<evidence type="ECO:0000256" key="6">
    <source>
        <dbReference type="PROSITE-ProRule" id="PRU10141"/>
    </source>
</evidence>
<sequence length="336" mass="39622">METKKVKLADYDIMNTLGTGSFGRVKLAKQKSNNKYVALKMLKKIEIIRLKQVDHIVSEFKILKQIKHPFLVNIRNEYMVTLRMNDIYILFQNTYKEENYLLIQGMLALYKIKRLSKSLVYSRFYSAQVVLMFEYLHTKNIVYRDLKPENLLVQGDGYLKLTDFGFAKVVEDRTYTLCGTPEYLAPEILLNKVNLQIGGVWEYFYMKCLQVLVLQLKSKGIDPFNDEDPMAIYQKILKGKVKFPRNFDNEAKSLVKHLLEQDVTKRFGNLKNGVEDIKQHKWYETLNWKDLFTKRIKPLYIPIIQSDYDTSNFATYPESSELPDPVKQKDDPFEDW</sequence>
<dbReference type="PANTHER" id="PTHR24353">
    <property type="entry name" value="CYCLIC NUCLEOTIDE-DEPENDENT PROTEIN KINASE"/>
    <property type="match status" value="1"/>
</dbReference>
<dbReference type="PROSITE" id="PS00107">
    <property type="entry name" value="PROTEIN_KINASE_ATP"/>
    <property type="match status" value="1"/>
</dbReference>
<dbReference type="PANTHER" id="PTHR24353:SF37">
    <property type="entry name" value="CAMP-DEPENDENT PROTEIN KINASE CATALYTIC SUBUNIT PRKX"/>
    <property type="match status" value="1"/>
</dbReference>
<keyword evidence="2" id="KW-0808">Transferase</keyword>
<evidence type="ECO:0008006" key="13">
    <source>
        <dbReference type="Google" id="ProtNLM"/>
    </source>
</evidence>
<protein>
    <recommendedName>
        <fullName evidence="13">cAMP-dependent protein kinase</fullName>
    </recommendedName>
</protein>
<organism evidence="11 12">
    <name type="scientific">Paramecium sonneborni</name>
    <dbReference type="NCBI Taxonomy" id="65129"/>
    <lineage>
        <taxon>Eukaryota</taxon>
        <taxon>Sar</taxon>
        <taxon>Alveolata</taxon>
        <taxon>Ciliophora</taxon>
        <taxon>Intramacronucleata</taxon>
        <taxon>Oligohymenophorea</taxon>
        <taxon>Peniculida</taxon>
        <taxon>Parameciidae</taxon>
        <taxon>Paramecium</taxon>
    </lineage>
</organism>
<comment type="caution">
    <text evidence="11">The sequence shown here is derived from an EMBL/GenBank/DDBJ whole genome shotgun (WGS) entry which is preliminary data.</text>
</comment>
<feature type="binding site" evidence="6">
    <location>
        <position position="40"/>
    </location>
    <ligand>
        <name>ATP</name>
        <dbReference type="ChEBI" id="CHEBI:30616"/>
    </ligand>
</feature>
<keyword evidence="4" id="KW-0418">Kinase</keyword>
<evidence type="ECO:0000256" key="4">
    <source>
        <dbReference type="ARBA" id="ARBA00022777"/>
    </source>
</evidence>
<keyword evidence="5 6" id="KW-0067">ATP-binding</keyword>
<name>A0A8S1N857_9CILI</name>
<dbReference type="PROSITE" id="PS00108">
    <property type="entry name" value="PROTEIN_KINASE_ST"/>
    <property type="match status" value="1"/>
</dbReference>
<dbReference type="SMART" id="SM00220">
    <property type="entry name" value="S_TKc"/>
    <property type="match status" value="1"/>
</dbReference>
<evidence type="ECO:0000256" key="3">
    <source>
        <dbReference type="ARBA" id="ARBA00022741"/>
    </source>
</evidence>
<feature type="domain" description="AGC-kinase C-terminal" evidence="10">
    <location>
        <begin position="284"/>
        <end position="336"/>
    </location>
</feature>
<accession>A0A8S1N857</accession>
<dbReference type="AlphaFoldDB" id="A0A8S1N857"/>
<dbReference type="Pfam" id="PF00069">
    <property type="entry name" value="Pkinase"/>
    <property type="match status" value="1"/>
</dbReference>
<dbReference type="Proteomes" id="UP000692954">
    <property type="component" value="Unassembled WGS sequence"/>
</dbReference>
<evidence type="ECO:0000259" key="10">
    <source>
        <dbReference type="PROSITE" id="PS51285"/>
    </source>
</evidence>
<reference evidence="11" key="1">
    <citation type="submission" date="2021-01" db="EMBL/GenBank/DDBJ databases">
        <authorList>
            <consortium name="Genoscope - CEA"/>
            <person name="William W."/>
        </authorList>
    </citation>
    <scope>NUCLEOTIDE SEQUENCE</scope>
</reference>
<dbReference type="InterPro" id="IPR000961">
    <property type="entry name" value="AGC-kinase_C"/>
</dbReference>
<dbReference type="InterPro" id="IPR008271">
    <property type="entry name" value="Ser/Thr_kinase_AS"/>
</dbReference>
<dbReference type="GO" id="GO:0004691">
    <property type="term" value="F:cAMP-dependent protein kinase activity"/>
    <property type="evidence" value="ECO:0007669"/>
    <property type="project" value="TreeGrafter"/>
</dbReference>
<evidence type="ECO:0000313" key="11">
    <source>
        <dbReference type="EMBL" id="CAD8088880.1"/>
    </source>
</evidence>
<evidence type="ECO:0000256" key="1">
    <source>
        <dbReference type="ARBA" id="ARBA00022527"/>
    </source>
</evidence>
<feature type="region of interest" description="Disordered" evidence="8">
    <location>
        <begin position="315"/>
        <end position="336"/>
    </location>
</feature>
<comment type="similarity">
    <text evidence="7">Belongs to the protein kinase superfamily.</text>
</comment>
<keyword evidence="12" id="KW-1185">Reference proteome</keyword>
<evidence type="ECO:0000313" key="12">
    <source>
        <dbReference type="Proteomes" id="UP000692954"/>
    </source>
</evidence>
<feature type="compositionally biased region" description="Basic and acidic residues" evidence="8">
    <location>
        <begin position="324"/>
        <end position="336"/>
    </location>
</feature>
<evidence type="ECO:0000256" key="7">
    <source>
        <dbReference type="RuleBase" id="RU000304"/>
    </source>
</evidence>
<dbReference type="GO" id="GO:0005952">
    <property type="term" value="C:cAMP-dependent protein kinase complex"/>
    <property type="evidence" value="ECO:0007669"/>
    <property type="project" value="TreeGrafter"/>
</dbReference>
<dbReference type="PROSITE" id="PS51285">
    <property type="entry name" value="AGC_KINASE_CTER"/>
    <property type="match status" value="1"/>
</dbReference>
<keyword evidence="3 6" id="KW-0547">Nucleotide-binding</keyword>
<dbReference type="GO" id="GO:0005524">
    <property type="term" value="F:ATP binding"/>
    <property type="evidence" value="ECO:0007669"/>
    <property type="project" value="UniProtKB-UniRule"/>
</dbReference>
<dbReference type="OrthoDB" id="289272at2759"/>
<dbReference type="EMBL" id="CAJJDN010000053">
    <property type="protein sequence ID" value="CAD8088880.1"/>
    <property type="molecule type" value="Genomic_DNA"/>
</dbReference>
<evidence type="ECO:0000256" key="5">
    <source>
        <dbReference type="ARBA" id="ARBA00022840"/>
    </source>
</evidence>
<dbReference type="InterPro" id="IPR000719">
    <property type="entry name" value="Prot_kinase_dom"/>
</dbReference>
<dbReference type="PROSITE" id="PS50011">
    <property type="entry name" value="PROTEIN_KINASE_DOM"/>
    <property type="match status" value="1"/>
</dbReference>
<feature type="domain" description="Protein kinase" evidence="9">
    <location>
        <begin position="11"/>
        <end position="283"/>
    </location>
</feature>